<feature type="compositionally biased region" description="Low complexity" evidence="1">
    <location>
        <begin position="59"/>
        <end position="76"/>
    </location>
</feature>
<evidence type="ECO:0008006" key="4">
    <source>
        <dbReference type="Google" id="ProtNLM"/>
    </source>
</evidence>
<evidence type="ECO:0000313" key="2">
    <source>
        <dbReference type="EMBL" id="CAD7273797.1"/>
    </source>
</evidence>
<accession>A0A7R9BFR4</accession>
<organism evidence="2">
    <name type="scientific">Notodromas monacha</name>
    <dbReference type="NCBI Taxonomy" id="399045"/>
    <lineage>
        <taxon>Eukaryota</taxon>
        <taxon>Metazoa</taxon>
        <taxon>Ecdysozoa</taxon>
        <taxon>Arthropoda</taxon>
        <taxon>Crustacea</taxon>
        <taxon>Oligostraca</taxon>
        <taxon>Ostracoda</taxon>
        <taxon>Podocopa</taxon>
        <taxon>Podocopida</taxon>
        <taxon>Cypridocopina</taxon>
        <taxon>Cypridoidea</taxon>
        <taxon>Cyprididae</taxon>
        <taxon>Notodromas</taxon>
    </lineage>
</organism>
<proteinExistence type="predicted"/>
<keyword evidence="3" id="KW-1185">Reference proteome</keyword>
<name>A0A7R9BFR4_9CRUS</name>
<protein>
    <recommendedName>
        <fullName evidence="4">PEHE domain-containing protein</fullName>
    </recommendedName>
</protein>
<reference evidence="2" key="1">
    <citation type="submission" date="2020-11" db="EMBL/GenBank/DDBJ databases">
        <authorList>
            <person name="Tran Van P."/>
        </authorList>
    </citation>
    <scope>NUCLEOTIDE SEQUENCE</scope>
</reference>
<sequence length="324" mass="36321">MILTSAWAERYISPIINIHVPVERESREKNLLLPPMLEQQLERKNRRLSVKPKSPSGCSSEAVSAPSVSSTAKSISLDNRSAPRATPKRSCDRAPVLSQPTSSKLPAKVIVPCASRNANKERTIPTTSSVTTIAEEPFERQAHSLSKYAKVHSDFLMNWNLSPDDIHDSKLSPGKADMEAPIEWYIDKPPVRPDLARTRRSQGPCWRTDVTSMMAHEIAREEDLARLCQRGEAEEKRRIRWDLQSKRELGKRKDSEGPDQCEDESTASVNETSTPSHSHEREIETDAEDGLEAPKKKVNAESAKGDIDWAPIDNILFLFGSEFS</sequence>
<dbReference type="EMBL" id="CAJPEX010000174">
    <property type="protein sequence ID" value="CAG0913949.1"/>
    <property type="molecule type" value="Genomic_DNA"/>
</dbReference>
<dbReference type="AlphaFoldDB" id="A0A7R9BFR4"/>
<dbReference type="Proteomes" id="UP000678499">
    <property type="component" value="Unassembled WGS sequence"/>
</dbReference>
<gene>
    <name evidence="2" type="ORF">NMOB1V02_LOCUS1667</name>
</gene>
<feature type="compositionally biased region" description="Basic and acidic residues" evidence="1">
    <location>
        <begin position="292"/>
        <end position="304"/>
    </location>
</feature>
<evidence type="ECO:0000313" key="3">
    <source>
        <dbReference type="Proteomes" id="UP000678499"/>
    </source>
</evidence>
<feature type="region of interest" description="Disordered" evidence="1">
    <location>
        <begin position="43"/>
        <end position="100"/>
    </location>
</feature>
<dbReference type="EMBL" id="OA882211">
    <property type="protein sequence ID" value="CAD7273797.1"/>
    <property type="molecule type" value="Genomic_DNA"/>
</dbReference>
<evidence type="ECO:0000256" key="1">
    <source>
        <dbReference type="SAM" id="MobiDB-lite"/>
    </source>
</evidence>
<feature type="region of interest" description="Disordered" evidence="1">
    <location>
        <begin position="248"/>
        <end position="304"/>
    </location>
</feature>
<feature type="compositionally biased region" description="Polar residues" evidence="1">
    <location>
        <begin position="266"/>
        <end position="276"/>
    </location>
</feature>